<gene>
    <name evidence="3" type="ORF">WMY93_032870</name>
</gene>
<dbReference type="PANTHER" id="PTHR17609:SF3">
    <property type="entry name" value="SAP DOMAIN-CONTAINING PROTEIN"/>
    <property type="match status" value="1"/>
</dbReference>
<feature type="domain" description="HMG" evidence="2">
    <location>
        <begin position="421"/>
        <end position="518"/>
    </location>
</feature>
<proteinExistence type="predicted"/>
<dbReference type="Proteomes" id="UP001460270">
    <property type="component" value="Unassembled WGS sequence"/>
</dbReference>
<dbReference type="AlphaFoldDB" id="A0AAW0MQ86"/>
<evidence type="ECO:0000256" key="1">
    <source>
        <dbReference type="SAM" id="MobiDB-lite"/>
    </source>
</evidence>
<evidence type="ECO:0000313" key="3">
    <source>
        <dbReference type="EMBL" id="KAK7880488.1"/>
    </source>
</evidence>
<accession>A0AAW0MQ86</accession>
<feature type="region of interest" description="Disordered" evidence="1">
    <location>
        <begin position="74"/>
        <end position="133"/>
    </location>
</feature>
<reference evidence="4" key="1">
    <citation type="submission" date="2024-04" db="EMBL/GenBank/DDBJ databases">
        <title>Salinicola lusitanus LLJ914,a marine bacterium isolated from the Okinawa Trough.</title>
        <authorList>
            <person name="Li J."/>
        </authorList>
    </citation>
    <scope>NUCLEOTIDE SEQUENCE [LARGE SCALE GENOMIC DNA]</scope>
</reference>
<feature type="compositionally biased region" description="Low complexity" evidence="1">
    <location>
        <begin position="74"/>
        <end position="99"/>
    </location>
</feature>
<dbReference type="EMBL" id="JBBPFD010000090">
    <property type="protein sequence ID" value="KAK7880488.1"/>
    <property type="molecule type" value="Genomic_DNA"/>
</dbReference>
<protein>
    <recommendedName>
        <fullName evidence="2">HMG domain-containing protein</fullName>
    </recommendedName>
</protein>
<feature type="non-terminal residue" evidence="3">
    <location>
        <position position="1"/>
    </location>
</feature>
<sequence length="1149" mass="130957">KFFYCLDGSLNPGGDNVPELEQCLKCCSLYHCPFCSPEHSGQQQEAKYWPPKNALQSNSSRSSHTGLPQFKQFSLSSHSGQSQLRHSSLSSHSGQSQLRHSSRSSHTEQSQLRHSSRSNHRGNFKDREKRETTILPRVLDDNVQKKFKETHSTQARILCDGISSSNHLESECIDSQNGLYAVQKSFHGASTPLHVQLKIWGDQHRVACESNDCQVLMDLALRSEIPSYQCVHLRSVSYCTHVLTSPTLKEETLQEMVRNKWFGNDKIKMCLERQSLAKEHSTPLSVLSIIGVPTSKKFISVYEPSISYYSRLGRLIVAYDCKNNSWHCPCAKPRMSCLHKYIAKWHLFQTSPELFRKVRSTEINMESFQSKSLKTEKEDTIYPPKDRTAIKAMVQYMLKNKAIPSTLPKHLVTPSLGNNFPKHLVPEETMCSHCPGSIVLSDPIRITCQAKILTSSGIIDEICTYYKNCPLCGATYRYQEWTEGLHNFNDQILLEISLCLTIRHMLQVHTAVSRIVEYLELSTGVKFPPPDKVLHGYLHFEAMTEHKYEYSCVTCGDHPPIVIMDLHKKATFNLAVSDLPLPPADFDGEVDSERFWEAVTEERIARGFVSNNKNNPLSISPSYNFWAPWIGRNNEGRKLIRTLCRECGLDDKGSRADLLLRLSDEMKSRQAYDKVFEKIWAASGGWAVIMCPCGIVYSLKCNLRAESPRDFADMLLSWKHMPNIVVYDFARGLATHTNIRQPVTFTPYEGRLAEPTQDNIAMAQSGKLQVTLPWLNIKKEYPDPNGHPITGSSEHYVLYDRFHEDNAKDPRDALRKLDLVPQLAGKINSQVVEQFFAKLKKNNYFLNMALPSTHIFMVRNLIHYHNVRSNEKRLNAIKKVFSATIRMNVYSQAVLEPSRKISSEASVDTVAETFLDVSNGRSISGRSSQSSRRSSQSSAYAHHRFNNCGAHDSFEIFAPIKPWEEDWHPLQEQLLDYVLDRDRPSSEIIVKEGKRCLIREEFWSLGLDRNMDSHIGNACMDLIKEMALHISQTYLKMQIRKTCLSFPLGAVVMGQTTTSSVQIANQVDDETWTERTGYDFPALPSQTEGNDCGIFMLMYTLSMVCDIGFKFQKKETLKDMSLDRPGKFPDCCFRDPARMGERKCIDVHL</sequence>
<keyword evidence="4" id="KW-1185">Reference proteome</keyword>
<dbReference type="InterPro" id="IPR039598">
    <property type="entry name" value="HMGXB3"/>
</dbReference>
<comment type="caution">
    <text evidence="3">The sequence shown here is derived from an EMBL/GenBank/DDBJ whole genome shotgun (WGS) entry which is preliminary data.</text>
</comment>
<evidence type="ECO:0000313" key="4">
    <source>
        <dbReference type="Proteomes" id="UP001460270"/>
    </source>
</evidence>
<evidence type="ECO:0000259" key="2">
    <source>
        <dbReference type="Pfam" id="PF18717"/>
    </source>
</evidence>
<feature type="compositionally biased region" description="Basic and acidic residues" evidence="1">
    <location>
        <begin position="123"/>
        <end position="133"/>
    </location>
</feature>
<dbReference type="Pfam" id="PF18717">
    <property type="entry name" value="CxC4"/>
    <property type="match status" value="1"/>
</dbReference>
<dbReference type="PANTHER" id="PTHR17609">
    <property type="entry name" value="HMG DOMAIN-CONTAINING PROTEIN 3"/>
    <property type="match status" value="1"/>
</dbReference>
<name>A0AAW0MQ86_9GOBI</name>
<organism evidence="3 4">
    <name type="scientific">Mugilogobius chulae</name>
    <name type="common">yellowstripe goby</name>
    <dbReference type="NCBI Taxonomy" id="88201"/>
    <lineage>
        <taxon>Eukaryota</taxon>
        <taxon>Metazoa</taxon>
        <taxon>Chordata</taxon>
        <taxon>Craniata</taxon>
        <taxon>Vertebrata</taxon>
        <taxon>Euteleostomi</taxon>
        <taxon>Actinopterygii</taxon>
        <taxon>Neopterygii</taxon>
        <taxon>Teleostei</taxon>
        <taxon>Neoteleostei</taxon>
        <taxon>Acanthomorphata</taxon>
        <taxon>Gobiaria</taxon>
        <taxon>Gobiiformes</taxon>
        <taxon>Gobioidei</taxon>
        <taxon>Gobiidae</taxon>
        <taxon>Gobionellinae</taxon>
        <taxon>Mugilogobius</taxon>
    </lineage>
</organism>
<dbReference type="InterPro" id="IPR040648">
    <property type="entry name" value="HMGXB3_CxC4"/>
</dbReference>